<sequence>MLKFVTGAVFWQAGVHGSAFCTDLWHFFIKQGTLQGIGNVFIFPLVVALHALWFLEFRTSAIEIVVGGAVATLIMDEMFALLGLRKTFAIYAVIDAACFVAALFLVNLKERRPPSKRKDITWIDNMLFKDPVFWSLGLRIFFTVLSVSLLELRFALSQD</sequence>
<gene>
    <name evidence="2" type="ORF">EVJ58_g4464</name>
</gene>
<evidence type="ECO:0000256" key="1">
    <source>
        <dbReference type="SAM" id="Phobius"/>
    </source>
</evidence>
<name>A0A4Y9YJ94_9APHY</name>
<dbReference type="EMBL" id="SEKV01000204">
    <property type="protein sequence ID" value="TFY61521.1"/>
    <property type="molecule type" value="Genomic_DNA"/>
</dbReference>
<feature type="transmembrane region" description="Helical" evidence="1">
    <location>
        <begin position="88"/>
        <end position="108"/>
    </location>
</feature>
<keyword evidence="1" id="KW-0812">Transmembrane</keyword>
<dbReference type="InterPro" id="IPR036259">
    <property type="entry name" value="MFS_trans_sf"/>
</dbReference>
<dbReference type="Proteomes" id="UP000298390">
    <property type="component" value="Unassembled WGS sequence"/>
</dbReference>
<feature type="transmembrane region" description="Helical" evidence="1">
    <location>
        <begin position="33"/>
        <end position="55"/>
    </location>
</feature>
<accession>A0A4Y9YJ94</accession>
<keyword evidence="1" id="KW-0472">Membrane</keyword>
<protein>
    <submittedName>
        <fullName evidence="2">Uncharacterized protein</fullName>
    </submittedName>
</protein>
<dbReference type="PANTHER" id="PTHR11360">
    <property type="entry name" value="MONOCARBOXYLATE TRANSPORTER"/>
    <property type="match status" value="1"/>
</dbReference>
<evidence type="ECO:0000313" key="2">
    <source>
        <dbReference type="EMBL" id="TFY61521.1"/>
    </source>
</evidence>
<feature type="transmembrane region" description="Helical" evidence="1">
    <location>
        <begin position="136"/>
        <end position="156"/>
    </location>
</feature>
<dbReference type="Gene3D" id="1.20.1250.20">
    <property type="entry name" value="MFS general substrate transporter like domains"/>
    <property type="match status" value="1"/>
</dbReference>
<organism evidence="2 3">
    <name type="scientific">Rhodofomes roseus</name>
    <dbReference type="NCBI Taxonomy" id="34475"/>
    <lineage>
        <taxon>Eukaryota</taxon>
        <taxon>Fungi</taxon>
        <taxon>Dikarya</taxon>
        <taxon>Basidiomycota</taxon>
        <taxon>Agaricomycotina</taxon>
        <taxon>Agaricomycetes</taxon>
        <taxon>Polyporales</taxon>
        <taxon>Rhodofomes</taxon>
    </lineage>
</organism>
<evidence type="ECO:0000313" key="3">
    <source>
        <dbReference type="Proteomes" id="UP000298390"/>
    </source>
</evidence>
<dbReference type="PANTHER" id="PTHR11360:SF284">
    <property type="entry name" value="EG:103B4.3 PROTEIN-RELATED"/>
    <property type="match status" value="1"/>
</dbReference>
<proteinExistence type="predicted"/>
<comment type="caution">
    <text evidence="2">The sequence shown here is derived from an EMBL/GenBank/DDBJ whole genome shotgun (WGS) entry which is preliminary data.</text>
</comment>
<dbReference type="STRING" id="34475.A0A4Y9YJ94"/>
<keyword evidence="1" id="KW-1133">Transmembrane helix</keyword>
<feature type="transmembrane region" description="Helical" evidence="1">
    <location>
        <begin position="62"/>
        <end position="82"/>
    </location>
</feature>
<dbReference type="AlphaFoldDB" id="A0A4Y9YJ94"/>
<reference evidence="2 3" key="1">
    <citation type="submission" date="2019-01" db="EMBL/GenBank/DDBJ databases">
        <title>Genome sequencing of the rare red list fungi Fomitopsis rosea.</title>
        <authorList>
            <person name="Buettner E."/>
            <person name="Kellner H."/>
        </authorList>
    </citation>
    <scope>NUCLEOTIDE SEQUENCE [LARGE SCALE GENOMIC DNA]</scope>
    <source>
        <strain evidence="2 3">DSM 105464</strain>
    </source>
</reference>
<dbReference type="InterPro" id="IPR050327">
    <property type="entry name" value="Proton-linked_MCT"/>
</dbReference>
<dbReference type="SUPFAM" id="SSF103473">
    <property type="entry name" value="MFS general substrate transporter"/>
    <property type="match status" value="1"/>
</dbReference>